<keyword evidence="1" id="KW-0472">Membrane</keyword>
<evidence type="ECO:0000256" key="1">
    <source>
        <dbReference type="SAM" id="Phobius"/>
    </source>
</evidence>
<keyword evidence="1" id="KW-1133">Transmembrane helix</keyword>
<evidence type="ECO:0000313" key="2">
    <source>
        <dbReference type="EMBL" id="CAL8132109.1"/>
    </source>
</evidence>
<keyword evidence="1" id="KW-0812">Transmembrane</keyword>
<feature type="transmembrane region" description="Helical" evidence="1">
    <location>
        <begin position="83"/>
        <end position="105"/>
    </location>
</feature>
<keyword evidence="3" id="KW-1185">Reference proteome</keyword>
<feature type="transmembrane region" description="Helical" evidence="1">
    <location>
        <begin position="167"/>
        <end position="184"/>
    </location>
</feature>
<feature type="transmembrane region" description="Helical" evidence="1">
    <location>
        <begin position="45"/>
        <end position="62"/>
    </location>
</feature>
<gene>
    <name evidence="2" type="ORF">ODALV1_LOCUS24474</name>
</gene>
<evidence type="ECO:0000313" key="3">
    <source>
        <dbReference type="Proteomes" id="UP001642540"/>
    </source>
</evidence>
<sequence>MSRNSQLERVFVKRVRAENTSVEIYETDFDEPDEIPATQKRFHLFHWYFLAGYYTLIVPFKIKKKHDGYGWETKSFTVQKWFLNSYMLYLPIASILLIVVMRFAYNFSPQATMESGQKRFFLCEMEGRVALINESSTIETDDMYSVENIIAVSVELALKMICFCKEAFTLMCFYVVIPVTFWYASKRFQLYTYGIYTPGAGSPPVNKINNPHDADRVLKNMRSLEIW</sequence>
<evidence type="ECO:0008006" key="4">
    <source>
        <dbReference type="Google" id="ProtNLM"/>
    </source>
</evidence>
<reference evidence="2 3" key="1">
    <citation type="submission" date="2024-08" db="EMBL/GenBank/DDBJ databases">
        <authorList>
            <person name="Cucini C."/>
            <person name="Frati F."/>
        </authorList>
    </citation>
    <scope>NUCLEOTIDE SEQUENCE [LARGE SCALE GENOMIC DNA]</scope>
</reference>
<accession>A0ABP1RPA2</accession>
<name>A0ABP1RPA2_9HEXA</name>
<organism evidence="2 3">
    <name type="scientific">Orchesella dallaii</name>
    <dbReference type="NCBI Taxonomy" id="48710"/>
    <lineage>
        <taxon>Eukaryota</taxon>
        <taxon>Metazoa</taxon>
        <taxon>Ecdysozoa</taxon>
        <taxon>Arthropoda</taxon>
        <taxon>Hexapoda</taxon>
        <taxon>Collembola</taxon>
        <taxon>Entomobryomorpha</taxon>
        <taxon>Entomobryoidea</taxon>
        <taxon>Orchesellidae</taxon>
        <taxon>Orchesellinae</taxon>
        <taxon>Orchesella</taxon>
    </lineage>
</organism>
<dbReference type="EMBL" id="CAXLJM020000092">
    <property type="protein sequence ID" value="CAL8132109.1"/>
    <property type="molecule type" value="Genomic_DNA"/>
</dbReference>
<comment type="caution">
    <text evidence="2">The sequence shown here is derived from an EMBL/GenBank/DDBJ whole genome shotgun (WGS) entry which is preliminary data.</text>
</comment>
<proteinExistence type="predicted"/>
<protein>
    <recommendedName>
        <fullName evidence="4">Innexin</fullName>
    </recommendedName>
</protein>
<dbReference type="Proteomes" id="UP001642540">
    <property type="component" value="Unassembled WGS sequence"/>
</dbReference>